<protein>
    <recommendedName>
        <fullName evidence="4">Lycopene cyclase domain-containing protein</fullName>
    </recommendedName>
</protein>
<keyword evidence="1" id="KW-0472">Membrane</keyword>
<name>A0A1F6A573_9BACT</name>
<evidence type="ECO:0000313" key="3">
    <source>
        <dbReference type="Proteomes" id="UP000177871"/>
    </source>
</evidence>
<keyword evidence="1" id="KW-0812">Transmembrane</keyword>
<dbReference type="AlphaFoldDB" id="A0A1F6A573"/>
<dbReference type="EMBL" id="MFJK01000006">
    <property type="protein sequence ID" value="OGG19614.1"/>
    <property type="molecule type" value="Genomic_DNA"/>
</dbReference>
<evidence type="ECO:0000256" key="1">
    <source>
        <dbReference type="SAM" id="Phobius"/>
    </source>
</evidence>
<keyword evidence="1" id="KW-1133">Transmembrane helix</keyword>
<evidence type="ECO:0000313" key="2">
    <source>
        <dbReference type="EMBL" id="OGG19614.1"/>
    </source>
</evidence>
<comment type="caution">
    <text evidence="2">The sequence shown here is derived from an EMBL/GenBank/DDBJ whole genome shotgun (WGS) entry which is preliminary data.</text>
</comment>
<sequence>MYIYWLTIFLASPIILYVFIDRKIFTENRKIFSKTLFGALIFGIPCDIIGTFLGIWFFPKKLIGLWLFGLPLEEYLFVFLATINLTYVTLWSLKNLRTNN</sequence>
<dbReference type="STRING" id="1798381.A2721_02995"/>
<accession>A0A1F6A573</accession>
<proteinExistence type="predicted"/>
<feature type="transmembrane region" description="Helical" evidence="1">
    <location>
        <begin position="75"/>
        <end position="93"/>
    </location>
</feature>
<feature type="transmembrane region" description="Helical" evidence="1">
    <location>
        <begin position="36"/>
        <end position="55"/>
    </location>
</feature>
<gene>
    <name evidence="2" type="ORF">A2721_02995</name>
</gene>
<reference evidence="2 3" key="1">
    <citation type="journal article" date="2016" name="Nat. Commun.">
        <title>Thousands of microbial genomes shed light on interconnected biogeochemical processes in an aquifer system.</title>
        <authorList>
            <person name="Anantharaman K."/>
            <person name="Brown C.T."/>
            <person name="Hug L.A."/>
            <person name="Sharon I."/>
            <person name="Castelle C.J."/>
            <person name="Probst A.J."/>
            <person name="Thomas B.C."/>
            <person name="Singh A."/>
            <person name="Wilkins M.J."/>
            <person name="Karaoz U."/>
            <person name="Brodie E.L."/>
            <person name="Williams K.H."/>
            <person name="Hubbard S.S."/>
            <person name="Banfield J.F."/>
        </authorList>
    </citation>
    <scope>NUCLEOTIDE SEQUENCE [LARGE SCALE GENOMIC DNA]</scope>
</reference>
<feature type="transmembrane region" description="Helical" evidence="1">
    <location>
        <begin position="6"/>
        <end position="24"/>
    </location>
</feature>
<organism evidence="2 3">
    <name type="scientific">Candidatus Gottesmanbacteria bacterium RIFCSPHIGHO2_01_FULL_47_48</name>
    <dbReference type="NCBI Taxonomy" id="1798381"/>
    <lineage>
        <taxon>Bacteria</taxon>
        <taxon>Candidatus Gottesmaniibacteriota</taxon>
    </lineage>
</organism>
<dbReference type="Proteomes" id="UP000177871">
    <property type="component" value="Unassembled WGS sequence"/>
</dbReference>
<evidence type="ECO:0008006" key="4">
    <source>
        <dbReference type="Google" id="ProtNLM"/>
    </source>
</evidence>